<accession>A0A6I6IVJ2</accession>
<dbReference type="KEGG" id="rom:EI983_15125"/>
<organism evidence="1 2">
    <name type="scientific">Roseovarius faecimaris</name>
    <dbReference type="NCBI Taxonomy" id="2494550"/>
    <lineage>
        <taxon>Bacteria</taxon>
        <taxon>Pseudomonadati</taxon>
        <taxon>Pseudomonadota</taxon>
        <taxon>Alphaproteobacteria</taxon>
        <taxon>Rhodobacterales</taxon>
        <taxon>Roseobacteraceae</taxon>
        <taxon>Roseovarius</taxon>
    </lineage>
</organism>
<keyword evidence="2" id="KW-1185">Reference proteome</keyword>
<dbReference type="RefSeq" id="WP_157708208.1">
    <property type="nucleotide sequence ID" value="NZ_CP034348.1"/>
</dbReference>
<evidence type="ECO:0000313" key="2">
    <source>
        <dbReference type="Proteomes" id="UP000428330"/>
    </source>
</evidence>
<proteinExistence type="predicted"/>
<dbReference type="Proteomes" id="UP000428330">
    <property type="component" value="Chromosome"/>
</dbReference>
<dbReference type="EMBL" id="CP034348">
    <property type="protein sequence ID" value="QGX99527.1"/>
    <property type="molecule type" value="Genomic_DNA"/>
</dbReference>
<protein>
    <submittedName>
        <fullName evidence="1">Uncharacterized protein</fullName>
    </submittedName>
</protein>
<name>A0A6I6IVJ2_9RHOB</name>
<reference evidence="2" key="1">
    <citation type="submission" date="2018-12" db="EMBL/GenBank/DDBJ databases">
        <title>Complete genome sequence of Roseovarius sp. MME-070.</title>
        <authorList>
            <person name="Nam Y.-D."/>
            <person name="Kang J."/>
            <person name="Chung W.-H."/>
            <person name="Park Y.S."/>
        </authorList>
    </citation>
    <scope>NUCLEOTIDE SEQUENCE [LARGE SCALE GENOMIC DNA]</scope>
    <source>
        <strain evidence="2">MME-070</strain>
    </source>
</reference>
<sequence>MTTVITRLFDEQEARKAVEKLLDRRLPRRAIDLIPAPPGRAKTDLKARMSRAGVHDSAIDAYAEALKKGRALLVVRATHVPLTAATITRTELAKRKAIPVKGITDDYYMPDGPDHAPNILKDHPLFLTMRIDRSRYEGRPISEGLGLRLLSPRRDRRSAIGGSRHVSRAFWPMPLISRKERNSSVIRGGRFVSRGFWPMPLVTRTERSNKTFRGLTLSRLLHWPTRV</sequence>
<evidence type="ECO:0000313" key="1">
    <source>
        <dbReference type="EMBL" id="QGX99527.1"/>
    </source>
</evidence>
<dbReference type="AlphaFoldDB" id="A0A6I6IVJ2"/>
<dbReference type="OrthoDB" id="7867222at2"/>
<gene>
    <name evidence="1" type="ORF">EI983_15125</name>
</gene>